<dbReference type="SUPFAM" id="SSF56235">
    <property type="entry name" value="N-terminal nucleophile aminohydrolases (Ntn hydrolases)"/>
    <property type="match status" value="1"/>
</dbReference>
<dbReference type="EMBL" id="FOCV01000057">
    <property type="protein sequence ID" value="SEP23844.1"/>
    <property type="molecule type" value="Genomic_DNA"/>
</dbReference>
<accession>A0A1H8W876</accession>
<gene>
    <name evidence="2" type="primary">nodM_3</name>
    <name evidence="2" type="ORF">RTCCBAU85039_6349</name>
    <name evidence="3" type="ORF">SAMN05216228_105716</name>
</gene>
<reference evidence="4" key="3">
    <citation type="submission" date="2016-10" db="EMBL/GenBank/DDBJ databases">
        <authorList>
            <person name="Wibberg D."/>
        </authorList>
    </citation>
    <scope>NUCLEOTIDE SEQUENCE [LARGE SCALE GENOMIC DNA]</scope>
</reference>
<reference evidence="2" key="2">
    <citation type="submission" date="2016-10" db="EMBL/GenBank/DDBJ databases">
        <authorList>
            <person name="de Groot N.N."/>
        </authorList>
    </citation>
    <scope>NUCLEOTIDE SEQUENCE [LARGE SCALE GENOMIC DNA]</scope>
    <source>
        <strain evidence="2">CCBAU85039</strain>
    </source>
</reference>
<name>A0A1H8W876_9HYPH</name>
<keyword evidence="5" id="KW-1185">Reference proteome</keyword>
<evidence type="ECO:0000259" key="1">
    <source>
        <dbReference type="PROSITE" id="PS51278"/>
    </source>
</evidence>
<evidence type="ECO:0000313" key="2">
    <source>
        <dbReference type="EMBL" id="SEI20268.1"/>
    </source>
</evidence>
<organism evidence="2 4">
    <name type="scientific">Rhizobium tibeticum</name>
    <dbReference type="NCBI Taxonomy" id="501024"/>
    <lineage>
        <taxon>Bacteria</taxon>
        <taxon>Pseudomonadati</taxon>
        <taxon>Pseudomonadota</taxon>
        <taxon>Alphaproteobacteria</taxon>
        <taxon>Hyphomicrobiales</taxon>
        <taxon>Rhizobiaceae</taxon>
        <taxon>Rhizobium/Agrobacterium group</taxon>
        <taxon>Rhizobium</taxon>
    </lineage>
</organism>
<dbReference type="AlphaFoldDB" id="A0A1H8W876"/>
<dbReference type="EMBL" id="FNXB01000068">
    <property type="protein sequence ID" value="SEI20268.1"/>
    <property type="molecule type" value="Genomic_DNA"/>
</dbReference>
<protein>
    <submittedName>
        <fullName evidence="3">Glucosamine--fructose-6-phosphate aminotransferase (Isomerizing)</fullName>
    </submittedName>
    <submittedName>
        <fullName evidence="2">Glutamine-fructose-6-phosphate aminotransferase</fullName>
        <ecNumber evidence="2">2.6.1.16</ecNumber>
    </submittedName>
</protein>
<evidence type="ECO:0000313" key="5">
    <source>
        <dbReference type="Proteomes" id="UP000198939"/>
    </source>
</evidence>
<dbReference type="InterPro" id="IPR029055">
    <property type="entry name" value="Ntn_hydrolases_N"/>
</dbReference>
<dbReference type="Proteomes" id="UP000198939">
    <property type="component" value="Unassembled WGS sequence"/>
</dbReference>
<dbReference type="STRING" id="501024.RTCCBAU85039_6349"/>
<dbReference type="EC" id="2.6.1.16" evidence="2"/>
<dbReference type="Proteomes" id="UP000183063">
    <property type="component" value="Unassembled WGS sequence"/>
</dbReference>
<sequence length="71" mass="7651">MVCVLMMTVSAGTNTETNMCRIVGIVGQQSVSERLVDALERLQYRGYDSTGVATIVEGTCIAARRGKLVNL</sequence>
<feature type="domain" description="Glutamine amidotransferase type-2" evidence="1">
    <location>
        <begin position="20"/>
        <end position="71"/>
    </location>
</feature>
<evidence type="ECO:0000313" key="3">
    <source>
        <dbReference type="EMBL" id="SEP23844.1"/>
    </source>
</evidence>
<proteinExistence type="predicted"/>
<reference evidence="3 5" key="1">
    <citation type="submission" date="2016-10" db="EMBL/GenBank/DDBJ databases">
        <authorList>
            <person name="Varghese N."/>
            <person name="Submissions S."/>
        </authorList>
    </citation>
    <scope>NUCLEOTIDE SEQUENCE [LARGE SCALE GENOMIC DNA]</scope>
    <source>
        <strain evidence="3 5">CGMCC 1.7071</strain>
    </source>
</reference>
<dbReference type="GO" id="GO:0004360">
    <property type="term" value="F:glutamine-fructose-6-phosphate transaminase (isomerizing) activity"/>
    <property type="evidence" value="ECO:0007669"/>
    <property type="project" value="UniProtKB-EC"/>
</dbReference>
<evidence type="ECO:0000313" key="4">
    <source>
        <dbReference type="Proteomes" id="UP000183063"/>
    </source>
</evidence>
<dbReference type="PROSITE" id="PS51278">
    <property type="entry name" value="GATASE_TYPE_2"/>
    <property type="match status" value="1"/>
</dbReference>
<dbReference type="InterPro" id="IPR017932">
    <property type="entry name" value="GATase_2_dom"/>
</dbReference>
<keyword evidence="2" id="KW-0032">Aminotransferase</keyword>
<dbReference type="Gene3D" id="3.60.20.10">
    <property type="entry name" value="Glutamine Phosphoribosylpyrophosphate, subunit 1, domain 1"/>
    <property type="match status" value="1"/>
</dbReference>
<keyword evidence="2" id="KW-0808">Transferase</keyword>